<evidence type="ECO:0000313" key="3">
    <source>
        <dbReference type="EMBL" id="CAB4264112.1"/>
    </source>
</evidence>
<keyword evidence="2" id="KW-0472">Membrane</keyword>
<name>A0A6J5TKM5_PRUAR</name>
<protein>
    <submittedName>
        <fullName evidence="3">Uncharacterized protein</fullName>
    </submittedName>
</protein>
<proteinExistence type="predicted"/>
<reference evidence="3 4" key="1">
    <citation type="submission" date="2020-05" db="EMBL/GenBank/DDBJ databases">
        <authorList>
            <person name="Campoy J."/>
            <person name="Schneeberger K."/>
            <person name="Spophaly S."/>
        </authorList>
    </citation>
    <scope>NUCLEOTIDE SEQUENCE [LARGE SCALE GENOMIC DNA]</scope>
    <source>
        <strain evidence="3">PruArmRojPasFocal</strain>
    </source>
</reference>
<accession>A0A6J5TKM5</accession>
<feature type="transmembrane region" description="Helical" evidence="2">
    <location>
        <begin position="106"/>
        <end position="126"/>
    </location>
</feature>
<evidence type="ECO:0000313" key="4">
    <source>
        <dbReference type="Proteomes" id="UP000507222"/>
    </source>
</evidence>
<dbReference type="EMBL" id="CAEKDK010000001">
    <property type="protein sequence ID" value="CAB4264112.1"/>
    <property type="molecule type" value="Genomic_DNA"/>
</dbReference>
<feature type="compositionally biased region" description="Polar residues" evidence="1">
    <location>
        <begin position="66"/>
        <end position="75"/>
    </location>
</feature>
<dbReference type="AlphaFoldDB" id="A0A6J5TKM5"/>
<sequence length="159" mass="18955">MNQYSDQPYYDGYWLRTNKNNQYSYQPCYGYLLKTDDGQNNPQPKNYGYEEDSDYDEDDHEPNYGLDQNNPQPNDYGNEKNLIIIKILMSQLTMATRKIMMAVRKIMIMTRIIMSQTMALIVKTLLMDMWNHLRVLIHLTMKWFSQVMAMQQIQQLTSL</sequence>
<keyword evidence="2" id="KW-1133">Transmembrane helix</keyword>
<organism evidence="3 4">
    <name type="scientific">Prunus armeniaca</name>
    <name type="common">Apricot</name>
    <name type="synonym">Armeniaca vulgaris</name>
    <dbReference type="NCBI Taxonomy" id="36596"/>
    <lineage>
        <taxon>Eukaryota</taxon>
        <taxon>Viridiplantae</taxon>
        <taxon>Streptophyta</taxon>
        <taxon>Embryophyta</taxon>
        <taxon>Tracheophyta</taxon>
        <taxon>Spermatophyta</taxon>
        <taxon>Magnoliopsida</taxon>
        <taxon>eudicotyledons</taxon>
        <taxon>Gunneridae</taxon>
        <taxon>Pentapetalae</taxon>
        <taxon>rosids</taxon>
        <taxon>fabids</taxon>
        <taxon>Rosales</taxon>
        <taxon>Rosaceae</taxon>
        <taxon>Amygdaloideae</taxon>
        <taxon>Amygdaleae</taxon>
        <taxon>Prunus</taxon>
    </lineage>
</organism>
<evidence type="ECO:0000256" key="1">
    <source>
        <dbReference type="SAM" id="MobiDB-lite"/>
    </source>
</evidence>
<feature type="region of interest" description="Disordered" evidence="1">
    <location>
        <begin position="34"/>
        <end position="75"/>
    </location>
</feature>
<gene>
    <name evidence="3" type="ORF">CURHAP_LOCUS5653</name>
</gene>
<keyword evidence="2" id="KW-0812">Transmembrane</keyword>
<evidence type="ECO:0000256" key="2">
    <source>
        <dbReference type="SAM" id="Phobius"/>
    </source>
</evidence>
<dbReference type="Proteomes" id="UP000507222">
    <property type="component" value="Unassembled WGS sequence"/>
</dbReference>
<feature type="compositionally biased region" description="Acidic residues" evidence="1">
    <location>
        <begin position="49"/>
        <end position="60"/>
    </location>
</feature>